<proteinExistence type="inferred from homology"/>
<dbReference type="RefSeq" id="WP_073047614.1">
    <property type="nucleotide sequence ID" value="NZ_FQZL01000006.1"/>
</dbReference>
<dbReference type="Gene3D" id="3.90.1170.30">
    <property type="entry name" value="Pyrimidine nucleoside phosphorylase-like, C-terminal domain"/>
    <property type="match status" value="1"/>
</dbReference>
<keyword evidence="7" id="KW-0328">Glycosyltransferase</keyword>
<evidence type="ECO:0000256" key="10">
    <source>
        <dbReference type="ARBA" id="ARBA00048525"/>
    </source>
</evidence>
<dbReference type="PANTHER" id="PTHR10515">
    <property type="entry name" value="THYMIDINE PHOSPHORYLASE"/>
    <property type="match status" value="1"/>
</dbReference>
<evidence type="ECO:0000259" key="11">
    <source>
        <dbReference type="SMART" id="SM00941"/>
    </source>
</evidence>
<dbReference type="Pfam" id="PF02885">
    <property type="entry name" value="Glycos_trans_3N"/>
    <property type="match status" value="1"/>
</dbReference>
<evidence type="ECO:0000256" key="8">
    <source>
        <dbReference type="ARBA" id="ARBA00022679"/>
    </source>
</evidence>
<comment type="subunit">
    <text evidence="4">Homodimer.</text>
</comment>
<dbReference type="NCBIfam" id="TIGR02644">
    <property type="entry name" value="Y_phosphoryl"/>
    <property type="match status" value="1"/>
</dbReference>
<dbReference type="PROSITE" id="PS00647">
    <property type="entry name" value="THYMID_PHOSPHORYLASE"/>
    <property type="match status" value="1"/>
</dbReference>
<dbReference type="Gene3D" id="3.40.1030.10">
    <property type="entry name" value="Nucleoside phosphorylase/phosphoribosyltransferase catalytic domain"/>
    <property type="match status" value="1"/>
</dbReference>
<dbReference type="SMART" id="SM00941">
    <property type="entry name" value="PYNP_C"/>
    <property type="match status" value="1"/>
</dbReference>
<keyword evidence="13" id="KW-1185">Reference proteome</keyword>
<comment type="function">
    <text evidence="2">Catalyzes phosphorolysis of the pyrimidine nucleosides uridine, thymidine and 2'-deoxyuridine with the formation of the corresponding pyrimidine base and ribose-1-phosphate.</text>
</comment>
<dbReference type="InterPro" id="IPR013102">
    <property type="entry name" value="PYNP_C"/>
</dbReference>
<accession>A0A1M6DA43</accession>
<evidence type="ECO:0000256" key="4">
    <source>
        <dbReference type="ARBA" id="ARBA00011738"/>
    </source>
</evidence>
<comment type="catalytic activity">
    <reaction evidence="1">
        <text>2'-deoxyuridine + phosphate = 2-deoxy-alpha-D-ribose 1-phosphate + uracil</text>
        <dbReference type="Rhea" id="RHEA:22824"/>
        <dbReference type="ChEBI" id="CHEBI:16450"/>
        <dbReference type="ChEBI" id="CHEBI:17568"/>
        <dbReference type="ChEBI" id="CHEBI:43474"/>
        <dbReference type="ChEBI" id="CHEBI:57259"/>
        <dbReference type="EC" id="2.4.2.2"/>
    </reaction>
</comment>
<dbReference type="InterPro" id="IPR036320">
    <property type="entry name" value="Glycosyl_Trfase_fam3_N_dom_sf"/>
</dbReference>
<dbReference type="OrthoDB" id="9763887at2"/>
<dbReference type="InterPro" id="IPR000053">
    <property type="entry name" value="Thymidine/pyrmidine_PPase"/>
</dbReference>
<evidence type="ECO:0000256" key="1">
    <source>
        <dbReference type="ARBA" id="ARBA00001066"/>
    </source>
</evidence>
<dbReference type="PANTHER" id="PTHR10515:SF0">
    <property type="entry name" value="THYMIDINE PHOSPHORYLASE"/>
    <property type="match status" value="1"/>
</dbReference>
<dbReference type="EMBL" id="FQZL01000006">
    <property type="protein sequence ID" value="SHI70025.1"/>
    <property type="molecule type" value="Genomic_DNA"/>
</dbReference>
<evidence type="ECO:0000256" key="2">
    <source>
        <dbReference type="ARBA" id="ARBA00003877"/>
    </source>
</evidence>
<name>A0A1M6DA43_9FIRM</name>
<dbReference type="InterPro" id="IPR035902">
    <property type="entry name" value="Nuc_phospho_transferase"/>
</dbReference>
<evidence type="ECO:0000256" key="3">
    <source>
        <dbReference type="ARBA" id="ARBA00006915"/>
    </source>
</evidence>
<comment type="catalytic activity">
    <reaction evidence="9">
        <text>uridine + phosphate = alpha-D-ribose 1-phosphate + uracil</text>
        <dbReference type="Rhea" id="RHEA:24388"/>
        <dbReference type="ChEBI" id="CHEBI:16704"/>
        <dbReference type="ChEBI" id="CHEBI:17568"/>
        <dbReference type="ChEBI" id="CHEBI:43474"/>
        <dbReference type="ChEBI" id="CHEBI:57720"/>
        <dbReference type="EC" id="2.4.2.2"/>
    </reaction>
</comment>
<comment type="similarity">
    <text evidence="3">Belongs to the thymidine/pyrimidine-nucleoside phosphorylase family.</text>
</comment>
<dbReference type="InterPro" id="IPR000312">
    <property type="entry name" value="Glycosyl_Trfase_fam3"/>
</dbReference>
<dbReference type="Pfam" id="PF07831">
    <property type="entry name" value="PYNP_C"/>
    <property type="match status" value="1"/>
</dbReference>
<dbReference type="NCBIfam" id="NF004490">
    <property type="entry name" value="PRK05820.1"/>
    <property type="match status" value="1"/>
</dbReference>
<dbReference type="SUPFAM" id="SSF52418">
    <property type="entry name" value="Nucleoside phosphorylase/phosphoribosyltransferase catalytic domain"/>
    <property type="match status" value="1"/>
</dbReference>
<dbReference type="InterPro" id="IPR036566">
    <property type="entry name" value="PYNP-like_C_sf"/>
</dbReference>
<keyword evidence="8" id="KW-0808">Transferase</keyword>
<reference evidence="12 13" key="1">
    <citation type="submission" date="2016-11" db="EMBL/GenBank/DDBJ databases">
        <authorList>
            <person name="Jaros S."/>
            <person name="Januszkiewicz K."/>
            <person name="Wedrychowicz H."/>
        </authorList>
    </citation>
    <scope>NUCLEOTIDE SEQUENCE [LARGE SCALE GENOMIC DNA]</scope>
    <source>
        <strain evidence="12 13">DSM 17477</strain>
    </source>
</reference>
<dbReference type="FunFam" id="3.40.1030.10:FF:000003">
    <property type="entry name" value="Pyrimidine-nucleoside phosphorylase"/>
    <property type="match status" value="1"/>
</dbReference>
<dbReference type="Gene3D" id="1.20.970.10">
    <property type="entry name" value="Transferase, Pyrimidine Nucleoside Phosphorylase, Chain C"/>
    <property type="match status" value="1"/>
</dbReference>
<evidence type="ECO:0000256" key="7">
    <source>
        <dbReference type="ARBA" id="ARBA00022676"/>
    </source>
</evidence>
<dbReference type="SUPFAM" id="SSF54680">
    <property type="entry name" value="Pyrimidine nucleoside phosphorylase C-terminal domain"/>
    <property type="match status" value="1"/>
</dbReference>
<dbReference type="STRING" id="1121476.SAMN02745751_00834"/>
<evidence type="ECO:0000313" key="12">
    <source>
        <dbReference type="EMBL" id="SHI70025.1"/>
    </source>
</evidence>
<dbReference type="InterPro" id="IPR018090">
    <property type="entry name" value="Pyrmidine_PPas_bac/euk"/>
</dbReference>
<dbReference type="Proteomes" id="UP000184052">
    <property type="component" value="Unassembled WGS sequence"/>
</dbReference>
<evidence type="ECO:0000256" key="5">
    <source>
        <dbReference type="ARBA" id="ARBA00011889"/>
    </source>
</evidence>
<evidence type="ECO:0000256" key="9">
    <source>
        <dbReference type="ARBA" id="ARBA00048453"/>
    </source>
</evidence>
<feature type="domain" description="Pyrimidine nucleoside phosphorylase C-terminal" evidence="11">
    <location>
        <begin position="345"/>
        <end position="419"/>
    </location>
</feature>
<dbReference type="GO" id="GO:0006206">
    <property type="term" value="P:pyrimidine nucleobase metabolic process"/>
    <property type="evidence" value="ECO:0007669"/>
    <property type="project" value="InterPro"/>
</dbReference>
<dbReference type="GO" id="GO:0006213">
    <property type="term" value="P:pyrimidine nucleoside metabolic process"/>
    <property type="evidence" value="ECO:0007669"/>
    <property type="project" value="InterPro"/>
</dbReference>
<gene>
    <name evidence="12" type="ORF">SAMN02745751_00834</name>
</gene>
<protein>
    <recommendedName>
        <fullName evidence="6">Pyrimidine-nucleoside phosphorylase</fullName>
        <ecNumber evidence="5">2.4.2.2</ecNumber>
    </recommendedName>
</protein>
<evidence type="ECO:0000313" key="13">
    <source>
        <dbReference type="Proteomes" id="UP000184052"/>
    </source>
</evidence>
<dbReference type="InterPro" id="IPR017872">
    <property type="entry name" value="Pyrmidine_PPase_CS"/>
</dbReference>
<evidence type="ECO:0000256" key="6">
    <source>
        <dbReference type="ARBA" id="ARBA00014680"/>
    </source>
</evidence>
<dbReference type="InterPro" id="IPR017459">
    <property type="entry name" value="Glycosyl_Trfase_fam3_N_dom"/>
</dbReference>
<dbReference type="AlphaFoldDB" id="A0A1M6DA43"/>
<dbReference type="Pfam" id="PF00591">
    <property type="entry name" value="Glycos_transf_3"/>
    <property type="match status" value="1"/>
</dbReference>
<comment type="catalytic activity">
    <reaction evidence="10">
        <text>thymidine + phosphate = 2-deoxy-alpha-D-ribose 1-phosphate + thymine</text>
        <dbReference type="Rhea" id="RHEA:16037"/>
        <dbReference type="ChEBI" id="CHEBI:17748"/>
        <dbReference type="ChEBI" id="CHEBI:17821"/>
        <dbReference type="ChEBI" id="CHEBI:43474"/>
        <dbReference type="ChEBI" id="CHEBI:57259"/>
        <dbReference type="EC" id="2.4.2.2"/>
    </reaction>
</comment>
<dbReference type="PIRSF" id="PIRSF000478">
    <property type="entry name" value="TP_PyNP"/>
    <property type="match status" value="1"/>
</dbReference>
<sequence length="447" mass="48076">MRVYDLITKKKHGEKLSKDEINHIIEGYVSGDIPDYQISSLLMAIYFQGMDLEETINLTEAMINSGDVVDLSHVEGITADKHSTGGVGDKTSLALLPLMASCGLKVSKMSGRGLGHTGGTLDKLESIPGFNINLSKEEMSSVVNSVGFAIAGQTANLVPADKKLYALRDVTATVDNMSLIASSIMSKKIASGADNIMLDVKIGSGAFMKDIGHAVELAETMVSIGRGFNRNVGVVLTNMEEPLGMAVGNSLEVIEAVNTLKGNGPGDFTELCIFLNSAMLKLTGIVSDIEDGKSMTMEALESGSALHKFREFVSAQGGDVSYIDETDRFESTKYSYEMICPKDGYIEAIDAEKIGICSLMTGAGRETKESDISYSAGILLHKKTGSRVEKGEILGVIYTDREGIEGELRDMFMSSYKFSSSPTKKKETIIGLVDQAGFTDLRRQVGN</sequence>
<organism evidence="12 13">
    <name type="scientific">Dethiosulfatibacter aminovorans DSM 17477</name>
    <dbReference type="NCBI Taxonomy" id="1121476"/>
    <lineage>
        <taxon>Bacteria</taxon>
        <taxon>Bacillati</taxon>
        <taxon>Bacillota</taxon>
        <taxon>Tissierellia</taxon>
        <taxon>Dethiosulfatibacter</taxon>
    </lineage>
</organism>
<dbReference type="GO" id="GO:0005829">
    <property type="term" value="C:cytosol"/>
    <property type="evidence" value="ECO:0007669"/>
    <property type="project" value="TreeGrafter"/>
</dbReference>
<dbReference type="GO" id="GO:0004645">
    <property type="term" value="F:1,4-alpha-oligoglucan phosphorylase activity"/>
    <property type="evidence" value="ECO:0007669"/>
    <property type="project" value="InterPro"/>
</dbReference>
<dbReference type="GO" id="GO:0009032">
    <property type="term" value="F:thymidine phosphorylase activity"/>
    <property type="evidence" value="ECO:0007669"/>
    <property type="project" value="TreeGrafter"/>
</dbReference>
<dbReference type="SUPFAM" id="SSF47648">
    <property type="entry name" value="Nucleoside phosphorylase/phosphoribosyltransferase N-terminal domain"/>
    <property type="match status" value="1"/>
</dbReference>
<dbReference type="EC" id="2.4.2.2" evidence="5"/>